<keyword evidence="7" id="KW-0274">FAD</keyword>
<dbReference type="InterPro" id="IPR025700">
    <property type="entry name" value="Lys/Orn_oxygenase"/>
</dbReference>
<evidence type="ECO:0000256" key="13">
    <source>
        <dbReference type="ARBA" id="ARBA00032493"/>
    </source>
</evidence>
<evidence type="ECO:0000313" key="16">
    <source>
        <dbReference type="EMBL" id="NMH93006.1"/>
    </source>
</evidence>
<reference evidence="16 17" key="1">
    <citation type="submission" date="2020-04" db="EMBL/GenBank/DDBJ databases">
        <authorList>
            <person name="Klaysubun C."/>
            <person name="Duangmal K."/>
            <person name="Lipun K."/>
        </authorList>
    </citation>
    <scope>NUCLEOTIDE SEQUENCE [LARGE SCALE GENOMIC DNA]</scope>
    <source>
        <strain evidence="16 17">DSM 45300</strain>
    </source>
</reference>
<keyword evidence="6" id="KW-0285">Flavoprotein</keyword>
<protein>
    <recommendedName>
        <fullName evidence="5">L-lysine N6-monooxygenase MbtG</fullName>
        <ecNumber evidence="4">1.14.13.59</ecNumber>
    </recommendedName>
    <alternativeName>
        <fullName evidence="14">Lysine 6-N-hydroxylase</fullName>
    </alternativeName>
    <alternativeName>
        <fullName evidence="13">Lysine N6-hydroxylase</fullName>
    </alternativeName>
    <alternativeName>
        <fullName evidence="11">Lysine-N-oxygenase</fullName>
    </alternativeName>
    <alternativeName>
        <fullName evidence="12">Mycobactin synthase protein G</fullName>
    </alternativeName>
</protein>
<dbReference type="Gene3D" id="3.50.50.60">
    <property type="entry name" value="FAD/NAD(P)-binding domain"/>
    <property type="match status" value="1"/>
</dbReference>
<dbReference type="EC" id="1.14.13.59" evidence="4"/>
<evidence type="ECO:0000256" key="2">
    <source>
        <dbReference type="ARBA" id="ARBA00004924"/>
    </source>
</evidence>
<evidence type="ECO:0000256" key="4">
    <source>
        <dbReference type="ARBA" id="ARBA00013076"/>
    </source>
</evidence>
<dbReference type="AlphaFoldDB" id="A0A848DKF2"/>
<comment type="similarity">
    <text evidence="3">Belongs to the lysine N(6)-hydroxylase/L-ornithine N(5)-oxygenase family.</text>
</comment>
<evidence type="ECO:0000313" key="17">
    <source>
        <dbReference type="Proteomes" id="UP000586918"/>
    </source>
</evidence>
<gene>
    <name evidence="16" type="ORF">HF519_15780</name>
</gene>
<evidence type="ECO:0000256" key="3">
    <source>
        <dbReference type="ARBA" id="ARBA00007588"/>
    </source>
</evidence>
<keyword evidence="10" id="KW-0503">Monooxygenase</keyword>
<dbReference type="PANTHER" id="PTHR42802">
    <property type="entry name" value="MONOOXYGENASE"/>
    <property type="match status" value="1"/>
</dbReference>
<evidence type="ECO:0000256" key="12">
    <source>
        <dbReference type="ARBA" id="ARBA00031158"/>
    </source>
</evidence>
<evidence type="ECO:0000256" key="6">
    <source>
        <dbReference type="ARBA" id="ARBA00022630"/>
    </source>
</evidence>
<comment type="caution">
    <text evidence="16">The sequence shown here is derived from an EMBL/GenBank/DDBJ whole genome shotgun (WGS) entry which is preliminary data.</text>
</comment>
<dbReference type="EMBL" id="JAAXKZ010000054">
    <property type="protein sequence ID" value="NMH93006.1"/>
    <property type="molecule type" value="Genomic_DNA"/>
</dbReference>
<evidence type="ECO:0000256" key="9">
    <source>
        <dbReference type="ARBA" id="ARBA00023002"/>
    </source>
</evidence>
<dbReference type="PRINTS" id="PR00368">
    <property type="entry name" value="FADPNR"/>
</dbReference>
<proteinExistence type="inferred from homology"/>
<name>A0A848DKF2_9PSEU</name>
<evidence type="ECO:0000256" key="10">
    <source>
        <dbReference type="ARBA" id="ARBA00023033"/>
    </source>
</evidence>
<dbReference type="GO" id="GO:0047091">
    <property type="term" value="F:L-lysine 6-monooxygenase (NADPH) activity"/>
    <property type="evidence" value="ECO:0007669"/>
    <property type="project" value="UniProtKB-EC"/>
</dbReference>
<dbReference type="PANTHER" id="PTHR42802:SF1">
    <property type="entry name" value="L-ORNITHINE N(5)-MONOOXYGENASE"/>
    <property type="match status" value="1"/>
</dbReference>
<dbReference type="InterPro" id="IPR036188">
    <property type="entry name" value="FAD/NAD-bd_sf"/>
</dbReference>
<sequence>MTMSYSAPARPGSGPDVLDVLGVGFGPSNLALAIAVAEHNRAAAPERRLTARFLERQPCFGWHRGMLLEDATMQVSFLKDLVTQRNPGSPFSFLSYLHARNRLVDFINYGSVFPTRLEFHDYLEWAAAGFAGQVDYGAEVVEIAPVRGDGPAGPVRHLEVVTRYADGSTERHRTRNVVLATGLTPHVPRGVRLGDRVWHSRDLLGRVALLKGTEPSRLAVVGAGQSAAEAVDFLHRTFPTAEVCAVFTRYGYSPADDSSFANRIFDPVAVDHFYTAPDEVKEQILGYHANTNYSVVDPELIDELYRRHYHERVAGRERLRFLNVTRVTDVVEIGGRVELAVESMIDGDREVLTSDAVVYATGYRATDPLWLLGDLARSCARDAAGRLDIRRDYRIATTADLTAGIYVQGATEHTHGISSTLLSNVAVRSGEIVASIAGGAPAAAPAPAALADAPVAR</sequence>
<keyword evidence="9" id="KW-0560">Oxidoreductase</keyword>
<evidence type="ECO:0000256" key="7">
    <source>
        <dbReference type="ARBA" id="ARBA00022827"/>
    </source>
</evidence>
<dbReference type="Pfam" id="PF13434">
    <property type="entry name" value="Lys_Orn_oxgnase"/>
    <property type="match status" value="1"/>
</dbReference>
<organism evidence="16 17">
    <name type="scientific">Pseudonocardia bannensis</name>
    <dbReference type="NCBI Taxonomy" id="630973"/>
    <lineage>
        <taxon>Bacteria</taxon>
        <taxon>Bacillati</taxon>
        <taxon>Actinomycetota</taxon>
        <taxon>Actinomycetes</taxon>
        <taxon>Pseudonocardiales</taxon>
        <taxon>Pseudonocardiaceae</taxon>
        <taxon>Pseudonocardia</taxon>
    </lineage>
</organism>
<dbReference type="PRINTS" id="PR00411">
    <property type="entry name" value="PNDRDTASEI"/>
</dbReference>
<evidence type="ECO:0000256" key="11">
    <source>
        <dbReference type="ARBA" id="ARBA00029939"/>
    </source>
</evidence>
<dbReference type="Proteomes" id="UP000586918">
    <property type="component" value="Unassembled WGS sequence"/>
</dbReference>
<evidence type="ECO:0000256" key="1">
    <source>
        <dbReference type="ARBA" id="ARBA00001974"/>
    </source>
</evidence>
<evidence type="ECO:0000256" key="5">
    <source>
        <dbReference type="ARBA" id="ARBA00016406"/>
    </source>
</evidence>
<accession>A0A848DKF2</accession>
<evidence type="ECO:0000256" key="15">
    <source>
        <dbReference type="ARBA" id="ARBA00048407"/>
    </source>
</evidence>
<comment type="cofactor">
    <cofactor evidence="1">
        <name>FAD</name>
        <dbReference type="ChEBI" id="CHEBI:57692"/>
    </cofactor>
</comment>
<comment type="catalytic activity">
    <reaction evidence="15">
        <text>L-lysine + NADPH + O2 = N(6)-hydroxy-L-lysine + NADP(+) + H2O</text>
        <dbReference type="Rhea" id="RHEA:23228"/>
        <dbReference type="ChEBI" id="CHEBI:15377"/>
        <dbReference type="ChEBI" id="CHEBI:15379"/>
        <dbReference type="ChEBI" id="CHEBI:32551"/>
        <dbReference type="ChEBI" id="CHEBI:57783"/>
        <dbReference type="ChEBI" id="CHEBI:57820"/>
        <dbReference type="ChEBI" id="CHEBI:58349"/>
        <dbReference type="EC" id="1.14.13.59"/>
    </reaction>
</comment>
<evidence type="ECO:0000256" key="14">
    <source>
        <dbReference type="ARBA" id="ARBA00032738"/>
    </source>
</evidence>
<evidence type="ECO:0000256" key="8">
    <source>
        <dbReference type="ARBA" id="ARBA00022857"/>
    </source>
</evidence>
<keyword evidence="8" id="KW-0521">NADP</keyword>
<keyword evidence="17" id="KW-1185">Reference proteome</keyword>
<comment type="pathway">
    <text evidence="2">Siderophore biosynthesis.</text>
</comment>
<dbReference type="SUPFAM" id="SSF51905">
    <property type="entry name" value="FAD/NAD(P)-binding domain"/>
    <property type="match status" value="2"/>
</dbReference>